<dbReference type="Proteomes" id="UP000058925">
    <property type="component" value="Chromosome"/>
</dbReference>
<feature type="domain" description="Transcription factor zinc-finger" evidence="1">
    <location>
        <begin position="9"/>
        <end position="31"/>
    </location>
</feature>
<sequence length="79" mass="9286">MVLTSRFCVELDKCPECEGIWLDSGEIEKITANNNFGIELHERNQSEKNNVCDGQDEGYYFYKDEYRKDASPDDMFDFE</sequence>
<dbReference type="InterPro" id="IPR027392">
    <property type="entry name" value="TF_Znf"/>
</dbReference>
<accession>A0A654LWK0</accession>
<evidence type="ECO:0000313" key="3">
    <source>
        <dbReference type="Proteomes" id="UP000058925"/>
    </source>
</evidence>
<gene>
    <name evidence="2" type="ORF">NMY3_00596</name>
</gene>
<dbReference type="Pfam" id="PF13453">
    <property type="entry name" value="Zn_ribbon_TFIIB"/>
    <property type="match status" value="1"/>
</dbReference>
<dbReference type="KEGG" id="taa:NMY3_00596"/>
<proteinExistence type="predicted"/>
<reference evidence="3" key="1">
    <citation type="submission" date="2015-10" db="EMBL/GenBank/DDBJ databases">
        <title>Niche specialization of a soil ammonia-oxidizing archaeon, Candidatus Nitrosocosmicus oleophilus.</title>
        <authorList>
            <person name="Jung M.-Y."/>
            <person name="Rhee S.-K."/>
        </authorList>
    </citation>
    <scope>NUCLEOTIDE SEQUENCE [LARGE SCALE GENOMIC DNA]</scope>
    <source>
        <strain evidence="3">MY3</strain>
    </source>
</reference>
<keyword evidence="3" id="KW-1185">Reference proteome</keyword>
<protein>
    <recommendedName>
        <fullName evidence="1">Transcription factor zinc-finger domain-containing protein</fullName>
    </recommendedName>
</protein>
<evidence type="ECO:0000313" key="2">
    <source>
        <dbReference type="EMBL" id="ALI34806.1"/>
    </source>
</evidence>
<name>A0A654LWK0_9ARCH</name>
<dbReference type="AlphaFoldDB" id="A0A654LWK0"/>
<organism evidence="2 3">
    <name type="scientific">Candidatus Nitrosocosmicus oleophilus</name>
    <dbReference type="NCBI Taxonomy" id="1353260"/>
    <lineage>
        <taxon>Archaea</taxon>
        <taxon>Nitrososphaerota</taxon>
        <taxon>Nitrososphaeria</taxon>
        <taxon>Nitrososphaerales</taxon>
        <taxon>Nitrososphaeraceae</taxon>
        <taxon>Candidatus Nitrosocosmicus</taxon>
    </lineage>
</organism>
<dbReference type="EMBL" id="CP012850">
    <property type="protein sequence ID" value="ALI34806.1"/>
    <property type="molecule type" value="Genomic_DNA"/>
</dbReference>
<evidence type="ECO:0000259" key="1">
    <source>
        <dbReference type="Pfam" id="PF13453"/>
    </source>
</evidence>